<keyword evidence="12" id="KW-0832">Ubl conjugation</keyword>
<dbReference type="Pfam" id="PF00619">
    <property type="entry name" value="CARD"/>
    <property type="match status" value="1"/>
</dbReference>
<dbReference type="PROSITE" id="PS50011">
    <property type="entry name" value="PROTEIN_KINASE_DOM"/>
    <property type="match status" value="1"/>
</dbReference>
<evidence type="ECO:0000256" key="13">
    <source>
        <dbReference type="ARBA" id="ARBA00023136"/>
    </source>
</evidence>
<dbReference type="FunFam" id="1.10.510.10:FF:000288">
    <property type="entry name" value="Receptor-interacting serine/threonine-protein kinase 2"/>
    <property type="match status" value="1"/>
</dbReference>
<dbReference type="GO" id="GO:0005524">
    <property type="term" value="F:ATP binding"/>
    <property type="evidence" value="ECO:0007669"/>
    <property type="project" value="UniProtKB-KW"/>
</dbReference>
<evidence type="ECO:0000259" key="16">
    <source>
        <dbReference type="PROSITE" id="PS50011"/>
    </source>
</evidence>
<dbReference type="AlphaFoldDB" id="A0A8C4QEP3"/>
<dbReference type="GO" id="GO:0004706">
    <property type="term" value="F:JUN kinase kinase kinase activity"/>
    <property type="evidence" value="ECO:0007669"/>
    <property type="project" value="TreeGrafter"/>
</dbReference>
<dbReference type="Gene3D" id="1.10.510.10">
    <property type="entry name" value="Transferase(Phosphotransferase) domain 1"/>
    <property type="match status" value="1"/>
</dbReference>
<dbReference type="PROSITE" id="PS00108">
    <property type="entry name" value="PROTEIN_KINASE_ST"/>
    <property type="match status" value="1"/>
</dbReference>
<dbReference type="OMA" id="MDIPHRV"/>
<dbReference type="InterPro" id="IPR001315">
    <property type="entry name" value="CARD"/>
</dbReference>
<dbReference type="Proteomes" id="UP000694388">
    <property type="component" value="Unplaced"/>
</dbReference>
<protein>
    <recommendedName>
        <fullName evidence="3">non-specific serine/threonine protein kinase</fullName>
        <ecNumber evidence="3">2.7.11.1</ecNumber>
    </recommendedName>
</protein>
<dbReference type="EC" id="2.7.11.1" evidence="3"/>
<dbReference type="SMART" id="SM00220">
    <property type="entry name" value="S_TKc"/>
    <property type="match status" value="1"/>
</dbReference>
<sequence>MTQVRHCTIWWAMAAGEAERKESVTTGTCDLQLVPYQKLLDLHLLAHGGFGSVFHARHADWLTHVAVKCLSLDGAISVRERKILLREAEMMQRARFSHIIPILGVCEDPEFVAIVMEYMPNGSLDALLHQPWNVPYVPWLLRIRMLHEIALAMNYLHSLTPPLLHHDLKSHNVLLDGDFHTKIADFGLAKWRKQSQFSSVGSNPTALGAGTVLYMPPEAFDSEKRTDATHDVYSFGIIMWEVLSRKRPFEEAMELLQVMFSVRLGSRPPLEAVPAEVPNREFFVDLTNRCWAQEPQDRPTFSNCVTGLEKMLRPYQPIELICAVSELMQKQELSRSLPNSSLEKEDSCTAFHKLTLPNALLKATKGHLTTPTMESNHPVPVSSDPSNVLCSPEASVCNLKGVVPFTDTISVSEHQCDVAVQKGGDDVTYQENDVNLVPEKSFLTSNSHCTSMPKRDGLEKQNPNATLLMETGEKHLDQPSSQTSETSTLPFQTAKMDGDMVEEMTCPVSASDARAPFEEALPEVCLWMLQKREALVAQMTDASLNQVLDGLLARNLLIQEDYELVTSQTTRSGRVRFLFDVLAPLGPCKKPAAELIIQKLICNRQNGLEPFPEIGKSA</sequence>
<reference evidence="18" key="1">
    <citation type="submission" date="2025-08" db="UniProtKB">
        <authorList>
            <consortium name="Ensembl"/>
        </authorList>
    </citation>
    <scope>IDENTIFICATION</scope>
</reference>
<dbReference type="PANTHER" id="PTHR44329">
    <property type="entry name" value="SERINE/THREONINE-PROTEIN KINASE TNNI3K-RELATED"/>
    <property type="match status" value="1"/>
</dbReference>
<dbReference type="SUPFAM" id="SSF56112">
    <property type="entry name" value="Protein kinase-like (PK-like)"/>
    <property type="match status" value="1"/>
</dbReference>
<dbReference type="GO" id="GO:0031349">
    <property type="term" value="P:positive regulation of defense response"/>
    <property type="evidence" value="ECO:0007669"/>
    <property type="project" value="UniProtKB-ARBA"/>
</dbReference>
<evidence type="ECO:0000256" key="14">
    <source>
        <dbReference type="ARBA" id="ARBA00047899"/>
    </source>
</evidence>
<keyword evidence="7" id="KW-0597">Phosphoprotein</keyword>
<dbReference type="GO" id="GO:0005737">
    <property type="term" value="C:cytoplasm"/>
    <property type="evidence" value="ECO:0007669"/>
    <property type="project" value="UniProtKB-SubCell"/>
</dbReference>
<evidence type="ECO:0000256" key="12">
    <source>
        <dbReference type="ARBA" id="ARBA00022843"/>
    </source>
</evidence>
<dbReference type="SUPFAM" id="SSF47986">
    <property type="entry name" value="DEATH domain"/>
    <property type="match status" value="1"/>
</dbReference>
<evidence type="ECO:0000256" key="3">
    <source>
        <dbReference type="ARBA" id="ARBA00012513"/>
    </source>
</evidence>
<dbReference type="PANTHER" id="PTHR44329:SF9">
    <property type="entry name" value="RECEPTOR-INTERACTING SERINE_THREONINE-PROTEIN KINASE 2"/>
    <property type="match status" value="1"/>
</dbReference>
<dbReference type="InterPro" id="IPR011009">
    <property type="entry name" value="Kinase-like_dom_sf"/>
</dbReference>
<dbReference type="GeneTree" id="ENSGT00940000156113"/>
<feature type="domain" description="Protein kinase" evidence="16">
    <location>
        <begin position="39"/>
        <end position="312"/>
    </location>
</feature>
<evidence type="ECO:0000256" key="11">
    <source>
        <dbReference type="ARBA" id="ARBA00022840"/>
    </source>
</evidence>
<dbReference type="PROSITE" id="PS50209">
    <property type="entry name" value="CARD"/>
    <property type="match status" value="1"/>
</dbReference>
<comment type="catalytic activity">
    <reaction evidence="15">
        <text>L-seryl-[protein] + ATP = O-phospho-L-seryl-[protein] + ADP + H(+)</text>
        <dbReference type="Rhea" id="RHEA:17989"/>
        <dbReference type="Rhea" id="RHEA-COMP:9863"/>
        <dbReference type="Rhea" id="RHEA-COMP:11604"/>
        <dbReference type="ChEBI" id="CHEBI:15378"/>
        <dbReference type="ChEBI" id="CHEBI:29999"/>
        <dbReference type="ChEBI" id="CHEBI:30616"/>
        <dbReference type="ChEBI" id="CHEBI:83421"/>
        <dbReference type="ChEBI" id="CHEBI:456216"/>
        <dbReference type="EC" id="2.7.11.1"/>
    </reaction>
</comment>
<evidence type="ECO:0000256" key="1">
    <source>
        <dbReference type="ARBA" id="ARBA00004170"/>
    </source>
</evidence>
<dbReference type="InterPro" id="IPR051681">
    <property type="entry name" value="Ser/Thr_Kinases-Pseudokinases"/>
</dbReference>
<evidence type="ECO:0000256" key="10">
    <source>
        <dbReference type="ARBA" id="ARBA00022777"/>
    </source>
</evidence>
<evidence type="ECO:0000313" key="18">
    <source>
        <dbReference type="Ensembl" id="ENSEBUP00000014354.1"/>
    </source>
</evidence>
<name>A0A8C4QEP3_EPTBU</name>
<dbReference type="GO" id="GO:0045087">
    <property type="term" value="P:innate immune response"/>
    <property type="evidence" value="ECO:0007669"/>
    <property type="project" value="TreeGrafter"/>
</dbReference>
<evidence type="ECO:0000259" key="17">
    <source>
        <dbReference type="PROSITE" id="PS50209"/>
    </source>
</evidence>
<dbReference type="GO" id="GO:0042981">
    <property type="term" value="P:regulation of apoptotic process"/>
    <property type="evidence" value="ECO:0007669"/>
    <property type="project" value="InterPro"/>
</dbReference>
<keyword evidence="10" id="KW-0418">Kinase</keyword>
<evidence type="ECO:0000256" key="7">
    <source>
        <dbReference type="ARBA" id="ARBA00022553"/>
    </source>
</evidence>
<proteinExistence type="predicted"/>
<evidence type="ECO:0000313" key="19">
    <source>
        <dbReference type="Proteomes" id="UP000694388"/>
    </source>
</evidence>
<keyword evidence="8" id="KW-0808">Transferase</keyword>
<evidence type="ECO:0000256" key="8">
    <source>
        <dbReference type="ARBA" id="ARBA00022679"/>
    </source>
</evidence>
<dbReference type="InterPro" id="IPR000719">
    <property type="entry name" value="Prot_kinase_dom"/>
</dbReference>
<evidence type="ECO:0000256" key="6">
    <source>
        <dbReference type="ARBA" id="ARBA00022527"/>
    </source>
</evidence>
<dbReference type="GO" id="GO:0009893">
    <property type="term" value="P:positive regulation of metabolic process"/>
    <property type="evidence" value="ECO:0007669"/>
    <property type="project" value="UniProtKB-ARBA"/>
</dbReference>
<keyword evidence="19" id="KW-1185">Reference proteome</keyword>
<reference evidence="18" key="2">
    <citation type="submission" date="2025-09" db="UniProtKB">
        <authorList>
            <consortium name="Ensembl"/>
        </authorList>
    </citation>
    <scope>IDENTIFICATION</scope>
</reference>
<comment type="catalytic activity">
    <reaction evidence="14">
        <text>L-threonyl-[protein] + ATP = O-phospho-L-threonyl-[protein] + ADP + H(+)</text>
        <dbReference type="Rhea" id="RHEA:46608"/>
        <dbReference type="Rhea" id="RHEA-COMP:11060"/>
        <dbReference type="Rhea" id="RHEA-COMP:11605"/>
        <dbReference type="ChEBI" id="CHEBI:15378"/>
        <dbReference type="ChEBI" id="CHEBI:30013"/>
        <dbReference type="ChEBI" id="CHEBI:30616"/>
        <dbReference type="ChEBI" id="CHEBI:61977"/>
        <dbReference type="ChEBI" id="CHEBI:456216"/>
        <dbReference type="EC" id="2.7.11.1"/>
    </reaction>
</comment>
<dbReference type="InterPro" id="IPR008271">
    <property type="entry name" value="Ser/Thr_kinase_AS"/>
</dbReference>
<evidence type="ECO:0000256" key="5">
    <source>
        <dbReference type="ARBA" id="ARBA00022499"/>
    </source>
</evidence>
<keyword evidence="6" id="KW-0723">Serine/threonine-protein kinase</keyword>
<dbReference type="InterPro" id="IPR011029">
    <property type="entry name" value="DEATH-like_dom_sf"/>
</dbReference>
<accession>A0A8C4QEP3</accession>
<keyword evidence="11" id="KW-0067">ATP-binding</keyword>
<comment type="subcellular location">
    <subcellularLocation>
        <location evidence="2">Cytoplasm</location>
    </subcellularLocation>
    <subcellularLocation>
        <location evidence="1">Membrane</location>
        <topology evidence="1">Peripheral membrane protein</topology>
    </subcellularLocation>
</comment>
<evidence type="ECO:0000256" key="4">
    <source>
        <dbReference type="ARBA" id="ARBA00022490"/>
    </source>
</evidence>
<dbReference type="GO" id="GO:0016020">
    <property type="term" value="C:membrane"/>
    <property type="evidence" value="ECO:0007669"/>
    <property type="project" value="UniProtKB-SubCell"/>
</dbReference>
<organism evidence="18 19">
    <name type="scientific">Eptatretus burgeri</name>
    <name type="common">Inshore hagfish</name>
    <dbReference type="NCBI Taxonomy" id="7764"/>
    <lineage>
        <taxon>Eukaryota</taxon>
        <taxon>Metazoa</taxon>
        <taxon>Chordata</taxon>
        <taxon>Craniata</taxon>
        <taxon>Vertebrata</taxon>
        <taxon>Cyclostomata</taxon>
        <taxon>Myxini</taxon>
        <taxon>Myxiniformes</taxon>
        <taxon>Myxinidae</taxon>
        <taxon>Eptatretinae</taxon>
        <taxon>Eptatretus</taxon>
    </lineage>
</organism>
<evidence type="ECO:0000256" key="9">
    <source>
        <dbReference type="ARBA" id="ARBA00022741"/>
    </source>
</evidence>
<keyword evidence="4" id="KW-0963">Cytoplasm</keyword>
<feature type="domain" description="CARD" evidence="17">
    <location>
        <begin position="530"/>
        <end position="582"/>
    </location>
</feature>
<evidence type="ECO:0000256" key="15">
    <source>
        <dbReference type="ARBA" id="ARBA00048679"/>
    </source>
</evidence>
<keyword evidence="13" id="KW-0472">Membrane</keyword>
<dbReference type="Ensembl" id="ENSEBUT00000014930.1">
    <property type="protein sequence ID" value="ENSEBUP00000014354.1"/>
    <property type="gene ID" value="ENSEBUG00000009043.1"/>
</dbReference>
<dbReference type="Pfam" id="PF07714">
    <property type="entry name" value="PK_Tyr_Ser-Thr"/>
    <property type="match status" value="1"/>
</dbReference>
<dbReference type="InterPro" id="IPR001245">
    <property type="entry name" value="Ser-Thr/Tyr_kinase_cat_dom"/>
</dbReference>
<dbReference type="Gene3D" id="1.10.533.10">
    <property type="entry name" value="Death Domain, Fas"/>
    <property type="match status" value="1"/>
</dbReference>
<evidence type="ECO:0000256" key="2">
    <source>
        <dbReference type="ARBA" id="ARBA00004496"/>
    </source>
</evidence>
<dbReference type="GO" id="GO:0043123">
    <property type="term" value="P:positive regulation of canonical NF-kappaB signal transduction"/>
    <property type="evidence" value="ECO:0007669"/>
    <property type="project" value="UniProtKB-ARBA"/>
</dbReference>
<keyword evidence="5" id="KW-1017">Isopeptide bond</keyword>
<keyword evidence="9" id="KW-0547">Nucleotide-binding</keyword>